<gene>
    <name evidence="2" type="primary">CBC2_2</name>
    <name evidence="2" type="ORF">PHYPSEUDO_010446</name>
</gene>
<name>A0A8T1VA44_9STRA</name>
<dbReference type="SMART" id="SM01187">
    <property type="entry name" value="Elicitin"/>
    <property type="match status" value="1"/>
</dbReference>
<dbReference type="EMBL" id="JAGDFM010000447">
    <property type="protein sequence ID" value="KAG7378167.1"/>
    <property type="molecule type" value="Genomic_DNA"/>
</dbReference>
<feature type="signal peptide" evidence="1">
    <location>
        <begin position="1"/>
        <end position="25"/>
    </location>
</feature>
<accession>A0A8T1VA44</accession>
<keyword evidence="3" id="KW-1185">Reference proteome</keyword>
<reference evidence="2" key="1">
    <citation type="submission" date="2021-02" db="EMBL/GenBank/DDBJ databases">
        <authorList>
            <person name="Palmer J.M."/>
        </authorList>
    </citation>
    <scope>NUCLEOTIDE SEQUENCE</scope>
    <source>
        <strain evidence="2">SCRP734</strain>
    </source>
</reference>
<sequence>MPLHCRFLLCCVALVALALVSKTDAAACTSTQVVELSALSSNVTAVCGSDALSSTTTAYCDDSSCLAYLTSMTASVPSCEVESYNLRTVLTSAISSCNAASDAVPASKSSAQWLHHAPPWTAALLLLHVVVVLGLASDMF</sequence>
<dbReference type="Proteomes" id="UP000694044">
    <property type="component" value="Unassembled WGS sequence"/>
</dbReference>
<evidence type="ECO:0000313" key="2">
    <source>
        <dbReference type="EMBL" id="KAG7378167.1"/>
    </source>
</evidence>
<dbReference type="AlphaFoldDB" id="A0A8T1VA44"/>
<feature type="chain" id="PRO_5035763470" evidence="1">
    <location>
        <begin position="26"/>
        <end position="140"/>
    </location>
</feature>
<evidence type="ECO:0000256" key="1">
    <source>
        <dbReference type="SAM" id="SignalP"/>
    </source>
</evidence>
<evidence type="ECO:0000313" key="3">
    <source>
        <dbReference type="Proteomes" id="UP000694044"/>
    </source>
</evidence>
<dbReference type="OrthoDB" id="126485at2759"/>
<protein>
    <submittedName>
        <fullName evidence="2">Nuclear cap binding complex subunit</fullName>
    </submittedName>
</protein>
<comment type="caution">
    <text evidence="2">The sequence shown here is derived from an EMBL/GenBank/DDBJ whole genome shotgun (WGS) entry which is preliminary data.</text>
</comment>
<proteinExistence type="predicted"/>
<organism evidence="2 3">
    <name type="scientific">Phytophthora pseudosyringae</name>
    <dbReference type="NCBI Taxonomy" id="221518"/>
    <lineage>
        <taxon>Eukaryota</taxon>
        <taxon>Sar</taxon>
        <taxon>Stramenopiles</taxon>
        <taxon>Oomycota</taxon>
        <taxon>Peronosporomycetes</taxon>
        <taxon>Peronosporales</taxon>
        <taxon>Peronosporaceae</taxon>
        <taxon>Phytophthora</taxon>
    </lineage>
</organism>
<dbReference type="InterPro" id="IPR002200">
    <property type="entry name" value="Elicitin"/>
</dbReference>
<keyword evidence="1" id="KW-0732">Signal</keyword>
<dbReference type="GO" id="GO:0005576">
    <property type="term" value="C:extracellular region"/>
    <property type="evidence" value="ECO:0007669"/>
    <property type="project" value="InterPro"/>
</dbReference>